<dbReference type="Gene3D" id="3.40.50.720">
    <property type="entry name" value="NAD(P)-binding Rossmann-like Domain"/>
    <property type="match status" value="2"/>
</dbReference>
<comment type="similarity">
    <text evidence="2 9">Belongs to the D-isomer specific 2-hydroxyacid dehydrogenase family.</text>
</comment>
<dbReference type="RefSeq" id="WP_132080198.1">
    <property type="nucleotide sequence ID" value="NZ_SLUI01000007.1"/>
</dbReference>
<evidence type="ECO:0000259" key="11">
    <source>
        <dbReference type="Pfam" id="PF02826"/>
    </source>
</evidence>
<sequence length="317" mass="33415">MPKKVLIAARSFSRSKEAKAILEAQGYELILNPYDRPMTEAELVEMIAGVDALVAGNDDVTGAVIAAGAPDLKIIAKHGVGYNNIDVSTAKQYGIPVTVAPGANSQSVAELAFGLLLACVRSIPQMDCSIRAGSWDRVTGYEVGGKVLGIVGMGNIGGEVAKRACGFNMKIIAYDIYPNPEFIKNYGVTYLPLPEVIAQADFLSLHAPSTPGTIGIINRTTLRTMKKTAFLINTARGDLVNEEDLYEALSSGIIAGAALDTFAKEPLENSPLLTLKNIIVTPHAGAATHEGVIRTGLIGAGEVVRVLSGQAPHYAVK</sequence>
<dbReference type="InterPro" id="IPR050857">
    <property type="entry name" value="D-2-hydroxyacid_DH"/>
</dbReference>
<name>A0A4R1PZ04_9FIRM</name>
<dbReference type="SUPFAM" id="SSF52283">
    <property type="entry name" value="Formate/glycerate dehydrogenase catalytic domain-like"/>
    <property type="match status" value="1"/>
</dbReference>
<evidence type="ECO:0000313" key="13">
    <source>
        <dbReference type="Proteomes" id="UP000295063"/>
    </source>
</evidence>
<feature type="domain" description="D-isomer specific 2-hydroxyacid dehydrogenase catalytic" evidence="10">
    <location>
        <begin position="15"/>
        <end position="316"/>
    </location>
</feature>
<gene>
    <name evidence="12" type="ORF">EV210_10733</name>
</gene>
<dbReference type="PROSITE" id="PS00671">
    <property type="entry name" value="D_2_HYDROXYACID_DH_3"/>
    <property type="match status" value="1"/>
</dbReference>
<proteinExistence type="inferred from homology"/>
<evidence type="ECO:0000256" key="5">
    <source>
        <dbReference type="ARBA" id="ARBA00023002"/>
    </source>
</evidence>
<keyword evidence="5 9" id="KW-0560">Oxidoreductase</keyword>
<dbReference type="GO" id="GO:0051287">
    <property type="term" value="F:NAD binding"/>
    <property type="evidence" value="ECO:0007669"/>
    <property type="project" value="InterPro"/>
</dbReference>
<comment type="caution">
    <text evidence="12">The sequence shown here is derived from an EMBL/GenBank/DDBJ whole genome shotgun (WGS) entry which is preliminary data.</text>
</comment>
<feature type="domain" description="D-isomer specific 2-hydroxyacid dehydrogenase NAD-binding" evidence="11">
    <location>
        <begin position="113"/>
        <end position="285"/>
    </location>
</feature>
<evidence type="ECO:0000256" key="9">
    <source>
        <dbReference type="RuleBase" id="RU003719"/>
    </source>
</evidence>
<dbReference type="Pfam" id="PF02826">
    <property type="entry name" value="2-Hacid_dh_C"/>
    <property type="match status" value="1"/>
</dbReference>
<dbReference type="InterPro" id="IPR006140">
    <property type="entry name" value="D-isomer_DH_NAD-bd"/>
</dbReference>
<dbReference type="PANTHER" id="PTHR42789">
    <property type="entry name" value="D-ISOMER SPECIFIC 2-HYDROXYACID DEHYDROGENASE FAMILY PROTEIN (AFU_ORTHOLOGUE AFUA_6G10090)"/>
    <property type="match status" value="1"/>
</dbReference>
<comment type="function">
    <text evidence="1">Catalyzes the reversible oxidation of 3-phospho-D-glycerate to 3-phosphonooxypyruvate, the first step of the phosphorylated L-serine biosynthesis pathway. Also catalyzes the reversible oxidation of 2-hydroxyglutarate to 2-oxoglutarate.</text>
</comment>
<keyword evidence="6" id="KW-0520">NAD</keyword>
<keyword evidence="4" id="KW-0028">Amino-acid biosynthesis</keyword>
<dbReference type="InterPro" id="IPR036291">
    <property type="entry name" value="NAD(P)-bd_dom_sf"/>
</dbReference>
<comment type="catalytic activity">
    <reaction evidence="8">
        <text>(R)-2-hydroxyglutarate + NAD(+) = 2-oxoglutarate + NADH + H(+)</text>
        <dbReference type="Rhea" id="RHEA:49612"/>
        <dbReference type="ChEBI" id="CHEBI:15378"/>
        <dbReference type="ChEBI" id="CHEBI:15801"/>
        <dbReference type="ChEBI" id="CHEBI:16810"/>
        <dbReference type="ChEBI" id="CHEBI:57540"/>
        <dbReference type="ChEBI" id="CHEBI:57945"/>
        <dbReference type="EC" id="1.1.1.399"/>
    </reaction>
</comment>
<dbReference type="AlphaFoldDB" id="A0A4R1PZ04"/>
<evidence type="ECO:0000259" key="10">
    <source>
        <dbReference type="Pfam" id="PF00389"/>
    </source>
</evidence>
<evidence type="ECO:0000256" key="4">
    <source>
        <dbReference type="ARBA" id="ARBA00022605"/>
    </source>
</evidence>
<dbReference type="PROSITE" id="PS00670">
    <property type="entry name" value="D_2_HYDROXYACID_DH_2"/>
    <property type="match status" value="1"/>
</dbReference>
<evidence type="ECO:0000256" key="6">
    <source>
        <dbReference type="ARBA" id="ARBA00023027"/>
    </source>
</evidence>
<dbReference type="PANTHER" id="PTHR42789:SF1">
    <property type="entry name" value="D-ISOMER SPECIFIC 2-HYDROXYACID DEHYDROGENASE FAMILY PROTEIN (AFU_ORTHOLOGUE AFUA_6G10090)"/>
    <property type="match status" value="1"/>
</dbReference>
<dbReference type="InterPro" id="IPR006139">
    <property type="entry name" value="D-isomer_2_OHA_DH_cat_dom"/>
</dbReference>
<accession>A0A4R1PZ04</accession>
<dbReference type="FunFam" id="3.40.50.720:FF:000021">
    <property type="entry name" value="D-3-phosphoglycerate dehydrogenase"/>
    <property type="match status" value="1"/>
</dbReference>
<dbReference type="EMBL" id="SLUI01000007">
    <property type="protein sequence ID" value="TCL36771.1"/>
    <property type="molecule type" value="Genomic_DNA"/>
</dbReference>
<dbReference type="InterPro" id="IPR029753">
    <property type="entry name" value="D-isomer_DH_CS"/>
</dbReference>
<organism evidence="12 13">
    <name type="scientific">Anaerospora hongkongensis</name>
    <dbReference type="NCBI Taxonomy" id="244830"/>
    <lineage>
        <taxon>Bacteria</taxon>
        <taxon>Bacillati</taxon>
        <taxon>Bacillota</taxon>
        <taxon>Negativicutes</taxon>
        <taxon>Selenomonadales</taxon>
        <taxon>Sporomusaceae</taxon>
        <taxon>Anaerospora</taxon>
    </lineage>
</organism>
<dbReference type="PROSITE" id="PS00065">
    <property type="entry name" value="D_2_HYDROXYACID_DH_1"/>
    <property type="match status" value="1"/>
</dbReference>
<dbReference type="GO" id="GO:0016616">
    <property type="term" value="F:oxidoreductase activity, acting on the CH-OH group of donors, NAD or NADP as acceptor"/>
    <property type="evidence" value="ECO:0007669"/>
    <property type="project" value="InterPro"/>
</dbReference>
<reference evidence="12 13" key="1">
    <citation type="submission" date="2019-03" db="EMBL/GenBank/DDBJ databases">
        <title>Genomic Encyclopedia of Type Strains, Phase IV (KMG-IV): sequencing the most valuable type-strain genomes for metagenomic binning, comparative biology and taxonomic classification.</title>
        <authorList>
            <person name="Goeker M."/>
        </authorList>
    </citation>
    <scope>NUCLEOTIDE SEQUENCE [LARGE SCALE GENOMIC DNA]</scope>
    <source>
        <strain evidence="12 13">DSM 15969</strain>
    </source>
</reference>
<dbReference type="EC" id="1.1.1.399" evidence="3"/>
<dbReference type="Proteomes" id="UP000295063">
    <property type="component" value="Unassembled WGS sequence"/>
</dbReference>
<evidence type="ECO:0000313" key="12">
    <source>
        <dbReference type="EMBL" id="TCL36771.1"/>
    </source>
</evidence>
<evidence type="ECO:0000256" key="3">
    <source>
        <dbReference type="ARBA" id="ARBA00013001"/>
    </source>
</evidence>
<dbReference type="Pfam" id="PF00389">
    <property type="entry name" value="2-Hacid_dh"/>
    <property type="match status" value="1"/>
</dbReference>
<dbReference type="SUPFAM" id="SSF51735">
    <property type="entry name" value="NAD(P)-binding Rossmann-fold domains"/>
    <property type="match status" value="1"/>
</dbReference>
<dbReference type="InterPro" id="IPR029752">
    <property type="entry name" value="D-isomer_DH_CS1"/>
</dbReference>
<evidence type="ECO:0000256" key="2">
    <source>
        <dbReference type="ARBA" id="ARBA00005854"/>
    </source>
</evidence>
<evidence type="ECO:0000256" key="8">
    <source>
        <dbReference type="ARBA" id="ARBA00048126"/>
    </source>
</evidence>
<dbReference type="OrthoDB" id="9805416at2"/>
<evidence type="ECO:0000256" key="1">
    <source>
        <dbReference type="ARBA" id="ARBA00003800"/>
    </source>
</evidence>
<dbReference type="CDD" id="cd12172">
    <property type="entry name" value="PGDH_like_2"/>
    <property type="match status" value="1"/>
</dbReference>
<evidence type="ECO:0000256" key="7">
    <source>
        <dbReference type="ARBA" id="ARBA00030455"/>
    </source>
</evidence>
<dbReference type="GO" id="GO:0008652">
    <property type="term" value="P:amino acid biosynthetic process"/>
    <property type="evidence" value="ECO:0007669"/>
    <property type="project" value="UniProtKB-KW"/>
</dbReference>
<keyword evidence="13" id="KW-1185">Reference proteome</keyword>
<protein>
    <recommendedName>
        <fullName evidence="7">2-oxoglutarate reductase</fullName>
        <ecNumber evidence="3">1.1.1.399</ecNumber>
    </recommendedName>
    <alternativeName>
        <fullName evidence="7">2-oxoglutarate reductase</fullName>
    </alternativeName>
</protein>